<dbReference type="PANTHER" id="PTHR24291">
    <property type="entry name" value="CYTOCHROME P450 FAMILY 4"/>
    <property type="match status" value="1"/>
</dbReference>
<dbReference type="SUPFAM" id="SSF48264">
    <property type="entry name" value="Cytochrome P450"/>
    <property type="match status" value="1"/>
</dbReference>
<evidence type="ECO:0000256" key="6">
    <source>
        <dbReference type="ARBA" id="ARBA00023033"/>
    </source>
</evidence>
<dbReference type="InterPro" id="IPR001128">
    <property type="entry name" value="Cyt_P450"/>
</dbReference>
<keyword evidence="6 8" id="KW-0503">Monooxygenase</keyword>
<proteinExistence type="inferred from homology"/>
<dbReference type="PRINTS" id="PR00463">
    <property type="entry name" value="EP450I"/>
</dbReference>
<dbReference type="InterPro" id="IPR002401">
    <property type="entry name" value="Cyt_P450_E_grp-I"/>
</dbReference>
<evidence type="ECO:0000256" key="8">
    <source>
        <dbReference type="RuleBase" id="RU000461"/>
    </source>
</evidence>
<evidence type="ECO:0000256" key="2">
    <source>
        <dbReference type="ARBA" id="ARBA00022617"/>
    </source>
</evidence>
<dbReference type="KEGG" id="lmoi:VV02_06570"/>
<dbReference type="PROSITE" id="PS00086">
    <property type="entry name" value="CYTOCHROME_P450"/>
    <property type="match status" value="1"/>
</dbReference>
<organism evidence="9 10">
    <name type="scientific">Luteipulveratus mongoliensis</name>
    <dbReference type="NCBI Taxonomy" id="571913"/>
    <lineage>
        <taxon>Bacteria</taxon>
        <taxon>Bacillati</taxon>
        <taxon>Actinomycetota</taxon>
        <taxon>Actinomycetes</taxon>
        <taxon>Micrococcales</taxon>
        <taxon>Dermacoccaceae</taxon>
        <taxon>Luteipulveratus</taxon>
    </lineage>
</organism>
<keyword evidence="5 7" id="KW-0408">Iron</keyword>
<evidence type="ECO:0000256" key="7">
    <source>
        <dbReference type="PIRSR" id="PIRSR602401-1"/>
    </source>
</evidence>
<evidence type="ECO:0000256" key="1">
    <source>
        <dbReference type="ARBA" id="ARBA00010617"/>
    </source>
</evidence>
<dbReference type="EMBL" id="CP011112">
    <property type="protein sequence ID" value="AKU15597.1"/>
    <property type="molecule type" value="Genomic_DNA"/>
</dbReference>
<evidence type="ECO:0008006" key="11">
    <source>
        <dbReference type="Google" id="ProtNLM"/>
    </source>
</evidence>
<keyword evidence="10" id="KW-1185">Reference proteome</keyword>
<dbReference type="InterPro" id="IPR017972">
    <property type="entry name" value="Cyt_P450_CS"/>
</dbReference>
<evidence type="ECO:0000313" key="10">
    <source>
        <dbReference type="Proteomes" id="UP000066480"/>
    </source>
</evidence>
<evidence type="ECO:0000256" key="4">
    <source>
        <dbReference type="ARBA" id="ARBA00023002"/>
    </source>
</evidence>
<evidence type="ECO:0000313" key="9">
    <source>
        <dbReference type="EMBL" id="AKU15597.1"/>
    </source>
</evidence>
<dbReference type="InterPro" id="IPR050196">
    <property type="entry name" value="Cytochrome_P450_Monoox"/>
</dbReference>
<dbReference type="Pfam" id="PF00067">
    <property type="entry name" value="p450"/>
    <property type="match status" value="1"/>
</dbReference>
<dbReference type="Gene3D" id="1.10.630.10">
    <property type="entry name" value="Cytochrome P450"/>
    <property type="match status" value="1"/>
</dbReference>
<reference evidence="9 10" key="1">
    <citation type="submission" date="2015-03" db="EMBL/GenBank/DDBJ databases">
        <title>Luteipulveratus halotolerans sp. nov., a novel actinobacterium (Dermacoccaceae) from Sarawak, Malaysia.</title>
        <authorList>
            <person name="Juboi H."/>
            <person name="Basik A."/>
            <person name="Shamsul S.S."/>
            <person name="Arnold P."/>
            <person name="Schmitt E.K."/>
            <person name="Sanglier J.-J."/>
            <person name="Yeo T."/>
        </authorList>
    </citation>
    <scope>NUCLEOTIDE SEQUENCE [LARGE SCALE GENOMIC DNA]</scope>
    <source>
        <strain evidence="9 10">MN07-A0370</strain>
    </source>
</reference>
<dbReference type="GO" id="GO:0020037">
    <property type="term" value="F:heme binding"/>
    <property type="evidence" value="ECO:0007669"/>
    <property type="project" value="InterPro"/>
</dbReference>
<evidence type="ECO:0000256" key="3">
    <source>
        <dbReference type="ARBA" id="ARBA00022723"/>
    </source>
</evidence>
<dbReference type="Proteomes" id="UP000066480">
    <property type="component" value="Chromosome"/>
</dbReference>
<dbReference type="GO" id="GO:0005506">
    <property type="term" value="F:iron ion binding"/>
    <property type="evidence" value="ECO:0007669"/>
    <property type="project" value="InterPro"/>
</dbReference>
<feature type="binding site" description="axial binding residue" evidence="7">
    <location>
        <position position="370"/>
    </location>
    <ligand>
        <name>heme</name>
        <dbReference type="ChEBI" id="CHEBI:30413"/>
    </ligand>
    <ligandPart>
        <name>Fe</name>
        <dbReference type="ChEBI" id="CHEBI:18248"/>
    </ligandPart>
</feature>
<dbReference type="STRING" id="571913.VV02_06570"/>
<name>A0A0K1JFV0_9MICO</name>
<comment type="cofactor">
    <cofactor evidence="7">
        <name>heme</name>
        <dbReference type="ChEBI" id="CHEBI:30413"/>
    </cofactor>
</comment>
<gene>
    <name evidence="9" type="ORF">VV02_06570</name>
</gene>
<comment type="similarity">
    <text evidence="1 8">Belongs to the cytochrome P450 family.</text>
</comment>
<keyword evidence="3 7" id="KW-0479">Metal-binding</keyword>
<dbReference type="AlphaFoldDB" id="A0A0K1JFV0"/>
<protein>
    <recommendedName>
        <fullName evidence="11">Cytochrome P450</fullName>
    </recommendedName>
</protein>
<accession>A0A0K1JFV0</accession>
<keyword evidence="2 7" id="KW-0349">Heme</keyword>
<dbReference type="InterPro" id="IPR036396">
    <property type="entry name" value="Cyt_P450_sf"/>
</dbReference>
<dbReference type="PANTHER" id="PTHR24291:SF50">
    <property type="entry name" value="BIFUNCTIONAL ALBAFLAVENONE MONOOXYGENASE_TERPENE SYNTHASE"/>
    <property type="match status" value="1"/>
</dbReference>
<evidence type="ECO:0000256" key="5">
    <source>
        <dbReference type="ARBA" id="ARBA00023004"/>
    </source>
</evidence>
<dbReference type="GO" id="GO:0016705">
    <property type="term" value="F:oxidoreductase activity, acting on paired donors, with incorporation or reduction of molecular oxygen"/>
    <property type="evidence" value="ECO:0007669"/>
    <property type="project" value="InterPro"/>
</dbReference>
<dbReference type="PATRIC" id="fig|571913.6.peg.1342"/>
<keyword evidence="4 8" id="KW-0560">Oxidoreductase</keyword>
<sequence length="421" mass="46527">MRGRPLEFVTDLATSYGDITSHLLHGQRLVMVHHPDLVRRVLRDNGHGYTKQGTPDDMMLRPLLGNGLLTSSGRDWELQRKMYAPAFRPARITAYDEVVTDCTQALVKHLAEAAESGEPLPMDHHLTGLTLGILIRVISGTDVGEIGNGFGEAVDAVNRFIGEFDPAAGGEEQAKERMRAYLQARKFLHLVTGTLIAARNGQRASADDLLGQIIGADHIASTDDLRDQVLTLIMAGHETTAKTLTWALHLLDQHPDVADQLAEEVQRVVGDGVPDASHFPDLQLCRNVISESMRLYPPVWLMSRRSVADDELGGYTIPAGTLVSISQWVLHHDPRFHEEPYAFRPSRFGPDAPDMHPFSYLPFGGGSRVCIGQHLAIFEATLVLAMLSRFRFSVTPDCVVEPEALVTMRPRNGLSTKVTRR</sequence>
<dbReference type="GO" id="GO:0004497">
    <property type="term" value="F:monooxygenase activity"/>
    <property type="evidence" value="ECO:0007669"/>
    <property type="project" value="UniProtKB-KW"/>
</dbReference>
<dbReference type="PRINTS" id="PR00385">
    <property type="entry name" value="P450"/>
</dbReference>